<evidence type="ECO:0008006" key="3">
    <source>
        <dbReference type="Google" id="ProtNLM"/>
    </source>
</evidence>
<gene>
    <name evidence="1" type="ORF">RED13_002612</name>
</gene>
<evidence type="ECO:0000313" key="2">
    <source>
        <dbReference type="Proteomes" id="UP001281217"/>
    </source>
</evidence>
<dbReference type="EMBL" id="JAVRDO010000006">
    <property type="protein sequence ID" value="MDX9688165.1"/>
    <property type="molecule type" value="Genomic_DNA"/>
</dbReference>
<protein>
    <recommendedName>
        <fullName evidence="3">DUF4156 domain-containing protein</fullName>
    </recommendedName>
</protein>
<dbReference type="RefSeq" id="WP_320331675.1">
    <property type="nucleotide sequence ID" value="NZ_JAVRDO010000006.1"/>
</dbReference>
<name>A0ABU5BZF4_9GAMM</name>
<organism evidence="1 2">
    <name type="scientific">Halopseudomonas formosensis</name>
    <dbReference type="NCBI Taxonomy" id="1002526"/>
    <lineage>
        <taxon>Bacteria</taxon>
        <taxon>Pseudomonadati</taxon>
        <taxon>Pseudomonadota</taxon>
        <taxon>Gammaproteobacteria</taxon>
        <taxon>Pseudomonadales</taxon>
        <taxon>Pseudomonadaceae</taxon>
        <taxon>Halopseudomonas</taxon>
    </lineage>
</organism>
<dbReference type="Proteomes" id="UP001281217">
    <property type="component" value="Unassembled WGS sequence"/>
</dbReference>
<sequence length="122" mass="12686">MKIPLLTAAILLTTACTTPPPTKTHIYKPDGNKQCEPATASLADSTRQLTNAGIEVHSAHCATQTGMAVITVCGAPTLGIHLHQINSADLQEALTLGYEDASKLSDQSNGTGYEITACPAPD</sequence>
<evidence type="ECO:0000313" key="1">
    <source>
        <dbReference type="EMBL" id="MDX9688165.1"/>
    </source>
</evidence>
<comment type="caution">
    <text evidence="1">The sequence shown here is derived from an EMBL/GenBank/DDBJ whole genome shotgun (WGS) entry which is preliminary data.</text>
</comment>
<keyword evidence="2" id="KW-1185">Reference proteome</keyword>
<proteinExistence type="predicted"/>
<reference evidence="2" key="1">
    <citation type="submission" date="2023-07" db="EMBL/GenBank/DDBJ databases">
        <authorList>
            <person name="de Witt J."/>
        </authorList>
    </citation>
    <scope>NUCLEOTIDE SEQUENCE [LARGE SCALE GENOMIC DNA]</scope>
    <source>
        <strain evidence="2">FZJ</strain>
    </source>
</reference>
<accession>A0ABU5BZF4</accession>
<dbReference type="PROSITE" id="PS51257">
    <property type="entry name" value="PROKAR_LIPOPROTEIN"/>
    <property type="match status" value="1"/>
</dbReference>